<name>A0A1I0EJQ9_9FIRM</name>
<dbReference type="Gene3D" id="3.40.50.1000">
    <property type="entry name" value="HAD superfamily/HAD-like"/>
    <property type="match status" value="1"/>
</dbReference>
<dbReference type="GO" id="GO:0016791">
    <property type="term" value="F:phosphatase activity"/>
    <property type="evidence" value="ECO:0007669"/>
    <property type="project" value="UniProtKB-ARBA"/>
</dbReference>
<dbReference type="NCBIfam" id="TIGR00099">
    <property type="entry name" value="Cof-subfamily"/>
    <property type="match status" value="1"/>
</dbReference>
<dbReference type="Proteomes" id="UP000198508">
    <property type="component" value="Unassembled WGS sequence"/>
</dbReference>
<dbReference type="SUPFAM" id="SSF56784">
    <property type="entry name" value="HAD-like"/>
    <property type="match status" value="1"/>
</dbReference>
<dbReference type="SFLD" id="SFLDG01140">
    <property type="entry name" value="C2.B:_Phosphomannomutase_and_P"/>
    <property type="match status" value="1"/>
</dbReference>
<dbReference type="PANTHER" id="PTHR10000:SF25">
    <property type="entry name" value="PHOSPHATASE YKRA-RELATED"/>
    <property type="match status" value="1"/>
</dbReference>
<dbReference type="InterPro" id="IPR000150">
    <property type="entry name" value="Cof"/>
</dbReference>
<reference evidence="2" key="1">
    <citation type="submission" date="2016-10" db="EMBL/GenBank/DDBJ databases">
        <authorList>
            <person name="Varghese N."/>
            <person name="Submissions S."/>
        </authorList>
    </citation>
    <scope>NUCLEOTIDE SEQUENCE [LARGE SCALE GENOMIC DNA]</scope>
    <source>
        <strain evidence="2">NLAE-zl-G277</strain>
    </source>
</reference>
<organism evidence="1 2">
    <name type="scientific">Enterocloster lavalensis</name>
    <dbReference type="NCBI Taxonomy" id="460384"/>
    <lineage>
        <taxon>Bacteria</taxon>
        <taxon>Bacillati</taxon>
        <taxon>Bacillota</taxon>
        <taxon>Clostridia</taxon>
        <taxon>Lachnospirales</taxon>
        <taxon>Lachnospiraceae</taxon>
        <taxon>Enterocloster</taxon>
    </lineage>
</organism>
<dbReference type="InterPro" id="IPR023214">
    <property type="entry name" value="HAD_sf"/>
</dbReference>
<protein>
    <submittedName>
        <fullName evidence="1">Uncharacterized protein</fullName>
    </submittedName>
</protein>
<dbReference type="Pfam" id="PF08282">
    <property type="entry name" value="Hydrolase_3"/>
    <property type="match status" value="1"/>
</dbReference>
<dbReference type="SFLD" id="SFLDS00003">
    <property type="entry name" value="Haloacid_Dehalogenase"/>
    <property type="match status" value="1"/>
</dbReference>
<dbReference type="AlphaFoldDB" id="A0A1I0EJQ9"/>
<keyword evidence="2" id="KW-1185">Reference proteome</keyword>
<dbReference type="InterPro" id="IPR036412">
    <property type="entry name" value="HAD-like_sf"/>
</dbReference>
<dbReference type="STRING" id="460384.SAMN05216313_106181"/>
<dbReference type="PROSITE" id="PS01229">
    <property type="entry name" value="COF_2"/>
    <property type="match status" value="1"/>
</dbReference>
<evidence type="ECO:0000313" key="2">
    <source>
        <dbReference type="Proteomes" id="UP000198508"/>
    </source>
</evidence>
<evidence type="ECO:0000313" key="1">
    <source>
        <dbReference type="EMBL" id="SET45452.1"/>
    </source>
</evidence>
<dbReference type="RefSeq" id="WP_092362290.1">
    <property type="nucleotide sequence ID" value="NZ_DAINWJ010000158.1"/>
</dbReference>
<proteinExistence type="predicted"/>
<gene>
    <name evidence="1" type="ORF">SAMN05216313_106181</name>
</gene>
<dbReference type="GO" id="GO:0000287">
    <property type="term" value="F:magnesium ion binding"/>
    <property type="evidence" value="ECO:0007669"/>
    <property type="project" value="TreeGrafter"/>
</dbReference>
<dbReference type="GO" id="GO:0005829">
    <property type="term" value="C:cytosol"/>
    <property type="evidence" value="ECO:0007669"/>
    <property type="project" value="TreeGrafter"/>
</dbReference>
<accession>A0A1I0EJQ9</accession>
<dbReference type="EMBL" id="FOIM01000006">
    <property type="protein sequence ID" value="SET45452.1"/>
    <property type="molecule type" value="Genomic_DNA"/>
</dbReference>
<dbReference type="Gene3D" id="3.30.1240.10">
    <property type="match status" value="1"/>
</dbReference>
<dbReference type="GeneID" id="93276617"/>
<sequence>MIKAIFFDIDGTLRDFEEKGIPEYTRKALDKAREAGLRLFIATGRHWLEIEEEGLLGDLEFDAYVTLNGQLCYVREGRELPGRAIYKNPIDPGQVRRLLGMIEEEPFPCLFMEEGRMYINYTDPRVELVQQGIGTALPPVGDIGRALENPVYQIVPYVDEERARRIIAGLPGCGHAMWHAGNAVDLLPFGGGKCGGIEKMLEHFGMKAEEAAAVGDGKNDVSMLEYAGVGIAMGNGCEEAKRVADFVVAGIEEEGLLEAVEEILRR</sequence>
<dbReference type="PANTHER" id="PTHR10000">
    <property type="entry name" value="PHOSPHOSERINE PHOSPHATASE"/>
    <property type="match status" value="1"/>
</dbReference>